<proteinExistence type="predicted"/>
<feature type="compositionally biased region" description="Basic and acidic residues" evidence="1">
    <location>
        <begin position="357"/>
        <end position="379"/>
    </location>
</feature>
<evidence type="ECO:0000313" key="3">
    <source>
        <dbReference type="Proteomes" id="UP001590950"/>
    </source>
</evidence>
<feature type="region of interest" description="Disordered" evidence="1">
    <location>
        <begin position="296"/>
        <end position="397"/>
    </location>
</feature>
<name>A0ABR4A437_9LECA</name>
<keyword evidence="3" id="KW-1185">Reference proteome</keyword>
<dbReference type="SUPFAM" id="SSF52833">
    <property type="entry name" value="Thioredoxin-like"/>
    <property type="match status" value="1"/>
</dbReference>
<evidence type="ECO:0000256" key="1">
    <source>
        <dbReference type="SAM" id="MobiDB-lite"/>
    </source>
</evidence>
<sequence>MDPLISEGSQGPLSFYAPESLFAWAETFFLFPAWNAIAFFFDTLDHWIVQLPLSLLSLVLRILDFAKQSTPQSEAMAVDTATTVNDPQADFEGDINVNNKPPSRADLEKVADLPVLDANKKSYTFKSLYANNEHGARRVLIIFIRHFFCGNCQEYLRTFASSVPPTLLKTLHPPTEIIIIGCGQPDLIPMYIRETSCPYPVYADPTRQLYHKLGMTMTLALGAEKPQYMQRSMLSVMLQSIIQEFRSGRRMLSGGDFRQVGGEFVLEDGKVTFCHRMKNTRDHAEIPVVRKELGLDGQRPPARKRWSTNSLGTGLGRRLIERRPSWGASRSRSRNTEKGNEVHMSGVEEEADAVPEDALRKLEGKSAEGKLEGGTKKQTNESPEILINGTPNVHVTA</sequence>
<organism evidence="2 3">
    <name type="scientific">Stereocaulon virgatum</name>
    <dbReference type="NCBI Taxonomy" id="373712"/>
    <lineage>
        <taxon>Eukaryota</taxon>
        <taxon>Fungi</taxon>
        <taxon>Dikarya</taxon>
        <taxon>Ascomycota</taxon>
        <taxon>Pezizomycotina</taxon>
        <taxon>Lecanoromycetes</taxon>
        <taxon>OSLEUM clade</taxon>
        <taxon>Lecanoromycetidae</taxon>
        <taxon>Lecanorales</taxon>
        <taxon>Lecanorineae</taxon>
        <taxon>Stereocaulaceae</taxon>
        <taxon>Stereocaulon</taxon>
    </lineage>
</organism>
<gene>
    <name evidence="2" type="ORF">N7G274_009055</name>
</gene>
<dbReference type="InterPro" id="IPR036249">
    <property type="entry name" value="Thioredoxin-like_sf"/>
</dbReference>
<dbReference type="Gene3D" id="3.40.30.10">
    <property type="entry name" value="Glutaredoxin"/>
    <property type="match status" value="1"/>
</dbReference>
<dbReference type="EMBL" id="JBEFKJ010000034">
    <property type="protein sequence ID" value="KAL2038108.1"/>
    <property type="molecule type" value="Genomic_DNA"/>
</dbReference>
<accession>A0ABR4A437</accession>
<reference evidence="2 3" key="1">
    <citation type="submission" date="2024-09" db="EMBL/GenBank/DDBJ databases">
        <title>Rethinking Asexuality: The Enigmatic Case of Functional Sexual Genes in Lepraria (Stereocaulaceae).</title>
        <authorList>
            <person name="Doellman M."/>
            <person name="Sun Y."/>
            <person name="Barcenas-Pena A."/>
            <person name="Lumbsch H.T."/>
            <person name="Grewe F."/>
        </authorList>
    </citation>
    <scope>NUCLEOTIDE SEQUENCE [LARGE SCALE GENOMIC DNA]</scope>
    <source>
        <strain evidence="2 3">Mercado 3170</strain>
    </source>
</reference>
<dbReference type="CDD" id="cd02970">
    <property type="entry name" value="PRX_like2"/>
    <property type="match status" value="1"/>
</dbReference>
<protein>
    <submittedName>
        <fullName evidence="2">Uncharacterized protein</fullName>
    </submittedName>
</protein>
<dbReference type="PANTHER" id="PTHR28630">
    <property type="match status" value="1"/>
</dbReference>
<dbReference type="Pfam" id="PF13911">
    <property type="entry name" value="AhpC-TSA_2"/>
    <property type="match status" value="1"/>
</dbReference>
<dbReference type="PANTHER" id="PTHR28630:SF3">
    <property type="entry name" value="PEROXIREDOXIN-LIKE 2C"/>
    <property type="match status" value="1"/>
</dbReference>
<evidence type="ECO:0000313" key="2">
    <source>
        <dbReference type="EMBL" id="KAL2038108.1"/>
    </source>
</evidence>
<comment type="caution">
    <text evidence="2">The sequence shown here is derived from an EMBL/GenBank/DDBJ whole genome shotgun (WGS) entry which is preliminary data.</text>
</comment>
<dbReference type="Proteomes" id="UP001590950">
    <property type="component" value="Unassembled WGS sequence"/>
</dbReference>
<dbReference type="InterPro" id="IPR032801">
    <property type="entry name" value="PXL2A/B/C"/>
</dbReference>